<evidence type="ECO:0000313" key="4">
    <source>
        <dbReference type="EMBL" id="KPM33866.1"/>
    </source>
</evidence>
<dbReference type="PANTHER" id="PTHR37984">
    <property type="entry name" value="PROTEIN CBG26694"/>
    <property type="match status" value="1"/>
</dbReference>
<dbReference type="Gene3D" id="3.30.70.270">
    <property type="match status" value="2"/>
</dbReference>
<dbReference type="PANTHER" id="PTHR37984:SF5">
    <property type="entry name" value="PROTEIN NYNRIN-LIKE"/>
    <property type="match status" value="1"/>
</dbReference>
<proteinExistence type="predicted"/>
<dbReference type="FunFam" id="3.30.70.270:FF:000020">
    <property type="entry name" value="Transposon Tf2-6 polyprotein-like Protein"/>
    <property type="match status" value="1"/>
</dbReference>
<name>A0A0P7AZW7_9HYPO</name>
<protein>
    <recommendedName>
        <fullName evidence="3">Reverse transcriptase domain-containing protein</fullName>
    </recommendedName>
</protein>
<evidence type="ECO:0000256" key="2">
    <source>
        <dbReference type="ARBA" id="ARBA00023128"/>
    </source>
</evidence>
<dbReference type="InterPro" id="IPR043502">
    <property type="entry name" value="DNA/RNA_pol_sf"/>
</dbReference>
<comment type="caution">
    <text evidence="4">The sequence shown here is derived from an EMBL/GenBank/DDBJ whole genome shotgun (WGS) entry which is preliminary data.</text>
</comment>
<dbReference type="GO" id="GO:0005739">
    <property type="term" value="C:mitochondrion"/>
    <property type="evidence" value="ECO:0007669"/>
    <property type="project" value="UniProtKB-SubCell"/>
</dbReference>
<evidence type="ECO:0000313" key="5">
    <source>
        <dbReference type="Proteomes" id="UP000050424"/>
    </source>
</evidence>
<dbReference type="EMBL" id="LKCW01000620">
    <property type="protein sequence ID" value="KPM33866.1"/>
    <property type="molecule type" value="Genomic_DNA"/>
</dbReference>
<dbReference type="PROSITE" id="PS50878">
    <property type="entry name" value="RT_POL"/>
    <property type="match status" value="1"/>
</dbReference>
<dbReference type="STRING" id="78410.A0A0P7AZW7"/>
<dbReference type="SUPFAM" id="SSF56672">
    <property type="entry name" value="DNA/RNA polymerases"/>
    <property type="match status" value="1"/>
</dbReference>
<feature type="non-terminal residue" evidence="4">
    <location>
        <position position="1"/>
    </location>
</feature>
<organism evidence="4 5">
    <name type="scientific">Neonectria ditissima</name>
    <dbReference type="NCBI Taxonomy" id="78410"/>
    <lineage>
        <taxon>Eukaryota</taxon>
        <taxon>Fungi</taxon>
        <taxon>Dikarya</taxon>
        <taxon>Ascomycota</taxon>
        <taxon>Pezizomycotina</taxon>
        <taxon>Sordariomycetes</taxon>
        <taxon>Hypocreomycetidae</taxon>
        <taxon>Hypocreales</taxon>
        <taxon>Nectriaceae</taxon>
        <taxon>Neonectria</taxon>
    </lineage>
</organism>
<dbReference type="InterPro" id="IPR050951">
    <property type="entry name" value="Retrovirus_Pol_polyprotein"/>
</dbReference>
<dbReference type="Pfam" id="PF00078">
    <property type="entry name" value="RVT_1"/>
    <property type="match status" value="1"/>
</dbReference>
<evidence type="ECO:0000259" key="3">
    <source>
        <dbReference type="PROSITE" id="PS50878"/>
    </source>
</evidence>
<comment type="subcellular location">
    <subcellularLocation>
        <location evidence="1">Mitochondrion</location>
    </subcellularLocation>
</comment>
<keyword evidence="2" id="KW-0496">Mitochondrion</keyword>
<dbReference type="CDD" id="cd01647">
    <property type="entry name" value="RT_LTR"/>
    <property type="match status" value="1"/>
</dbReference>
<dbReference type="InterPro" id="IPR000477">
    <property type="entry name" value="RT_dom"/>
</dbReference>
<keyword evidence="5" id="KW-1185">Reference proteome</keyword>
<evidence type="ECO:0000256" key="1">
    <source>
        <dbReference type="ARBA" id="ARBA00004173"/>
    </source>
</evidence>
<dbReference type="InterPro" id="IPR043128">
    <property type="entry name" value="Rev_trsase/Diguanyl_cyclase"/>
</dbReference>
<reference evidence="4 5" key="1">
    <citation type="submission" date="2015-09" db="EMBL/GenBank/DDBJ databases">
        <title>Draft genome of a European isolate of the apple canker pathogen Neonectria ditissima.</title>
        <authorList>
            <person name="Gomez-Cortecero A."/>
            <person name="Harrison R.J."/>
            <person name="Armitage A.D."/>
        </authorList>
    </citation>
    <scope>NUCLEOTIDE SEQUENCE [LARGE SCALE GENOMIC DNA]</scope>
    <source>
        <strain evidence="4 5">R09/05</strain>
    </source>
</reference>
<dbReference type="AlphaFoldDB" id="A0A0P7AZW7"/>
<dbReference type="OrthoDB" id="5100833at2759"/>
<accession>A0A0P7AZW7</accession>
<dbReference type="Proteomes" id="UP000050424">
    <property type="component" value="Unassembled WGS sequence"/>
</dbReference>
<dbReference type="Gene3D" id="3.10.10.10">
    <property type="entry name" value="HIV Type 1 Reverse Transcriptase, subunit A, domain 1"/>
    <property type="match status" value="1"/>
</dbReference>
<gene>
    <name evidence="4" type="ORF">AK830_g12706</name>
</gene>
<feature type="domain" description="Reverse transcriptase" evidence="3">
    <location>
        <begin position="1"/>
        <end position="170"/>
    </location>
</feature>
<feature type="non-terminal residue" evidence="4">
    <location>
        <position position="271"/>
    </location>
</feature>
<sequence>SPAGAPILFVPKKGGKLRLCVDYRGLNKITRKDKAPLPLIHEILDRLGKAQIFTKLDLKDAYHRLRIREGDEWKTAFRCRYGHFEYLVMPFGLVNAPATFQEYINDILAELMDVICIVYLDDILIYSSDPSEHSQHVRDVLTQLRAAGLYANPEKCEFNLRRVGFLGFIVSTEGIHMEPERVECVAKWPLPHCVKDIQIFLGFTGFYRRFVKNYSKIAAPLTDLLRGDDKRTFQLDRRESDAFEQLKQAFLEEPILAHFDPLVPLRIETDA</sequence>